<keyword evidence="7 11" id="KW-0378">Hydrolase</keyword>
<dbReference type="PANTHER" id="PTHR32294">
    <property type="entry name" value="DNA POLYMERASE III SUBUNIT ALPHA"/>
    <property type="match status" value="1"/>
</dbReference>
<dbReference type="Pfam" id="PF14579">
    <property type="entry name" value="HHH_6"/>
    <property type="match status" value="1"/>
</dbReference>
<dbReference type="InterPro" id="IPR004013">
    <property type="entry name" value="PHP_dom"/>
</dbReference>
<dbReference type="InterPro" id="IPR012337">
    <property type="entry name" value="RNaseH-like_sf"/>
</dbReference>
<comment type="catalytic activity">
    <reaction evidence="10 11">
        <text>DNA(n) + a 2'-deoxyribonucleoside 5'-triphosphate = DNA(n+1) + diphosphate</text>
        <dbReference type="Rhea" id="RHEA:22508"/>
        <dbReference type="Rhea" id="RHEA-COMP:17339"/>
        <dbReference type="Rhea" id="RHEA-COMP:17340"/>
        <dbReference type="ChEBI" id="CHEBI:33019"/>
        <dbReference type="ChEBI" id="CHEBI:61560"/>
        <dbReference type="ChEBI" id="CHEBI:173112"/>
        <dbReference type="EC" id="2.7.7.7"/>
    </reaction>
</comment>
<dbReference type="EC" id="2.7.7.7" evidence="11"/>
<keyword evidence="4 11" id="KW-0548">Nucleotidyltransferase</keyword>
<evidence type="ECO:0000256" key="11">
    <source>
        <dbReference type="HAMAP-Rule" id="MF_00356"/>
    </source>
</evidence>
<dbReference type="InterPro" id="IPR040982">
    <property type="entry name" value="DNA_pol3_finger"/>
</dbReference>
<sequence>MAGKLIDIFQNCKCVNEEKHLAAGEVRSLAFGDNNTVMVVELGLHEVVSRKVIAKAEKQIADTYGLDRVMIEPRYNMPGELSNAYIKSLYDDMAYRMPSAKGLLDHTKWEFADGALQIPMDEVSEKHFANALRHLEARIQRELGRSCPVHAVRADAQDFTPAPEQEESREEILHKAVEQAAAAAAETPKPKKPRPAPQQHTGYQRPRAEKVREDDLIFGKLIQDPIISVNEAIAAYDMVTIQGEVFFTDSKDIHSKKTGKDYVKIAFDMTDRTNSVRVSKFLAADKAGDTASKIKKGLYCTVQGKMVYDTFAKEMVLEPTGIVKAKKPERKDTYEGMKRVELHLHTNMSAMDGMSSTASLLCRAAKWGHRAMAITDHGVAQAFPEALHAQEGKQKDIIGDMKIIYGIEAYYINDENSISVVRGRSAEPLDGTFIVFDLETTGLNPASEEITEIAAVRVVEGEIRDSFQTYVNPHKPIPPEITELTGISDETVADAPDLDKAVPEFLKWAGEGQYPLVAHNAGFDMGFLRTACQRLGIEREFTSIDTLEMSRLMLPHMHKFKLNILAKELQVGPFEHHRASEDAAVLGRIYVKLLKRLREEMHAVTTADINPVLAATTDRKNKLKNLPRYHFIILVKNQAGLRNLYQLISKSFLEYYNKRPIMPRSELIRHREGLIFGSACEAGEVFRALTKGEPWEEIKRLASFYDYLEIQPIGNNNFMIAKGMAKDEEQLRDWNRDILRLADELGKPCCATGDVHFLEPEDEAFRRILMAGQGFSDADNQAPLYFKSTDEMLKEFSYLGEDRAYEVVVKNTNRIADMCDVIRPVPRENYPPHIDGCEDDLRNMCYEKAKRIYGDPLPEPVQARLDRELNSIIGNGYAVMYIIAQKLVTKSLADGYLVGSRGSVGSSLAAFMSDITEVNSLAPHYLCPDDKYLEWHEEYSCGVDLPDKICPNCGKPLTKQGFNIPFETFLGFEGDKVPDIDLNFAGEYQSRIHWYTGEIFGHDHVFRAGTIGTVAEKTAFGYVKKYMEERGIECSRAEENRLAAGCTGVRRTSGQHPGGVVVVPKEIEIYDVCPIQHPADDPDSDIITTHFEYHSIDANLLKLDELGHDDPTIIKHLENLTGVNAQEIPLDDPETMSLFHSCKALKYKGENPDTDPILGDLGCVAVPEFGTKFVRGMVKETHPSTFAELVSISGLSHGTDVWLGNAAELVRKGIPLSGCICCRDDIMNYLILQGVKPKLSFKTMESVRKGKGLTEEMEAAMNEQHVPEWYIDSCKKIKYMFPKAHAVAYVMMAFRIAWFKVHRPLAFYSAYFSIRAKGFDASCMIKGDKVCLDKMSELRQKERDKTISAAEKDMMTTLEVCHEFYRRGFTFEPMDVYKSDATRFLVTEIGLIPPFTSMPGIGEQAALSIVEERKNGKFLSAEELIVRCPKASKAVVELLEQIGALGSMPKTTQMTLF</sequence>
<evidence type="ECO:0000256" key="6">
    <source>
        <dbReference type="ARBA" id="ARBA00022722"/>
    </source>
</evidence>
<keyword evidence="16" id="KW-1185">Reference proteome</keyword>
<dbReference type="SUPFAM" id="SSF160975">
    <property type="entry name" value="AF1531-like"/>
    <property type="match status" value="1"/>
</dbReference>
<dbReference type="Gene3D" id="2.40.50.140">
    <property type="entry name" value="Nucleic acid-binding proteins"/>
    <property type="match status" value="1"/>
</dbReference>
<feature type="compositionally biased region" description="Low complexity" evidence="12">
    <location>
        <begin position="178"/>
        <end position="187"/>
    </location>
</feature>
<dbReference type="CDD" id="cd04484">
    <property type="entry name" value="polC_OBF"/>
    <property type="match status" value="1"/>
</dbReference>
<comment type="caution">
    <text evidence="15">The sequence shown here is derived from an EMBL/GenBank/DDBJ whole genome shotgun (WGS) entry which is preliminary data.</text>
</comment>
<evidence type="ECO:0000259" key="14">
    <source>
        <dbReference type="SMART" id="SM00481"/>
    </source>
</evidence>
<dbReference type="InterPro" id="IPR012340">
    <property type="entry name" value="NA-bd_OB-fold"/>
</dbReference>
<dbReference type="InterPro" id="IPR011708">
    <property type="entry name" value="DNA_pol3_alpha_NTPase_dom"/>
</dbReference>
<dbReference type="Pfam" id="PF00929">
    <property type="entry name" value="RNase_T"/>
    <property type="match status" value="1"/>
</dbReference>
<gene>
    <name evidence="11 15" type="primary">polC</name>
    <name evidence="15" type="ORF">BUFA31_13620</name>
</gene>
<evidence type="ECO:0000256" key="9">
    <source>
        <dbReference type="ARBA" id="ARBA00022932"/>
    </source>
</evidence>
<feature type="region of interest" description="Disordered" evidence="12">
    <location>
        <begin position="178"/>
        <end position="209"/>
    </location>
</feature>
<dbReference type="InterPro" id="IPR036397">
    <property type="entry name" value="RNaseH_sf"/>
</dbReference>
<comment type="function">
    <text evidence="1 11">Required for replicative DNA synthesis. This DNA polymerase also exhibits 3' to 5' exonuclease activity.</text>
</comment>
<keyword evidence="2 11" id="KW-0963">Cytoplasm</keyword>
<organism evidence="15 16">
    <name type="scientific">Butyricicoccus faecihominis</name>
    <dbReference type="NCBI Taxonomy" id="1712515"/>
    <lineage>
        <taxon>Bacteria</taxon>
        <taxon>Bacillati</taxon>
        <taxon>Bacillota</taxon>
        <taxon>Clostridia</taxon>
        <taxon>Eubacteriales</taxon>
        <taxon>Butyricicoccaceae</taxon>
        <taxon>Butyricicoccus</taxon>
    </lineage>
</organism>
<keyword evidence="3 11" id="KW-0808">Transferase</keyword>
<dbReference type="NCBIfam" id="TIGR01405">
    <property type="entry name" value="polC_Gram_pos"/>
    <property type="match status" value="1"/>
</dbReference>
<protein>
    <recommendedName>
        <fullName evidence="11">DNA polymerase III PolC-type</fullName>
        <shortName evidence="11">PolIII</shortName>
        <ecNumber evidence="11">2.7.7.7</ecNumber>
    </recommendedName>
</protein>
<keyword evidence="9 11" id="KW-0239">DNA-directed DNA polymerase</keyword>
<dbReference type="Pfam" id="PF02811">
    <property type="entry name" value="PHP"/>
    <property type="match status" value="2"/>
</dbReference>
<dbReference type="CDD" id="cd07435">
    <property type="entry name" value="PHP_PolIIIA_POLC"/>
    <property type="match status" value="1"/>
</dbReference>
<dbReference type="InterPro" id="IPR006054">
    <property type="entry name" value="DnaQ"/>
</dbReference>
<evidence type="ECO:0000256" key="8">
    <source>
        <dbReference type="ARBA" id="ARBA00022839"/>
    </source>
</evidence>
<reference evidence="15 16" key="1">
    <citation type="submission" date="2020-06" db="EMBL/GenBank/DDBJ databases">
        <title>Characterization of fructooligosaccharide metabolism and fructooligosaccharide-degrading enzymes in human commensal butyrate producers.</title>
        <authorList>
            <person name="Tanno H."/>
            <person name="Fujii T."/>
            <person name="Hirano K."/>
            <person name="Maeno S."/>
            <person name="Tonozuka T."/>
            <person name="Sakamoto M."/>
            <person name="Ohkuma M."/>
            <person name="Tochio T."/>
            <person name="Endo A."/>
        </authorList>
    </citation>
    <scope>NUCLEOTIDE SEQUENCE [LARGE SCALE GENOMIC DNA]</scope>
    <source>
        <strain evidence="15 16">JCM 31056</strain>
    </source>
</reference>
<dbReference type="CDD" id="cd06127">
    <property type="entry name" value="DEDDh"/>
    <property type="match status" value="1"/>
</dbReference>
<dbReference type="InterPro" id="IPR013520">
    <property type="entry name" value="Ribonucl_H"/>
</dbReference>
<dbReference type="SMART" id="SM00479">
    <property type="entry name" value="EXOIII"/>
    <property type="match status" value="1"/>
</dbReference>
<dbReference type="PANTHER" id="PTHR32294:SF5">
    <property type="entry name" value="DNA POLYMERASE III POLC-TYPE"/>
    <property type="match status" value="1"/>
</dbReference>
<dbReference type="EMBL" id="BLYJ01000014">
    <property type="protein sequence ID" value="GFO88198.1"/>
    <property type="molecule type" value="Genomic_DNA"/>
</dbReference>
<dbReference type="Gene3D" id="6.10.140.1510">
    <property type="match status" value="1"/>
</dbReference>
<dbReference type="InterPro" id="IPR006308">
    <property type="entry name" value="Pol_III_a_PolC-type_gram_pos"/>
</dbReference>
<evidence type="ECO:0000256" key="3">
    <source>
        <dbReference type="ARBA" id="ARBA00022679"/>
    </source>
</evidence>
<dbReference type="InterPro" id="IPR044923">
    <property type="entry name" value="PolC_middle_finger_sf"/>
</dbReference>
<keyword evidence="6 11" id="KW-0540">Nuclease</keyword>
<evidence type="ECO:0000256" key="2">
    <source>
        <dbReference type="ARBA" id="ARBA00022490"/>
    </source>
</evidence>
<dbReference type="Pfam" id="PF17657">
    <property type="entry name" value="DNA_pol3_finger"/>
    <property type="match status" value="1"/>
</dbReference>
<dbReference type="Pfam" id="PF07733">
    <property type="entry name" value="DNA_pol3_alpha"/>
    <property type="match status" value="2"/>
</dbReference>
<evidence type="ECO:0000256" key="1">
    <source>
        <dbReference type="ARBA" id="ARBA00003452"/>
    </source>
</evidence>
<keyword evidence="5 11" id="KW-0235">DNA replication</keyword>
<evidence type="ECO:0000256" key="7">
    <source>
        <dbReference type="ARBA" id="ARBA00022801"/>
    </source>
</evidence>
<evidence type="ECO:0000313" key="15">
    <source>
        <dbReference type="EMBL" id="GFO88198.1"/>
    </source>
</evidence>
<evidence type="ECO:0000256" key="12">
    <source>
        <dbReference type="SAM" id="MobiDB-lite"/>
    </source>
</evidence>
<evidence type="ECO:0000256" key="10">
    <source>
        <dbReference type="ARBA" id="ARBA00049244"/>
    </source>
</evidence>
<name>A0ABQ1DZR5_9FIRM</name>
<dbReference type="InterPro" id="IPR004805">
    <property type="entry name" value="DnaE2/DnaE/PolC"/>
</dbReference>
<comment type="similarity">
    <text evidence="11">Belongs to the DNA polymerase type-C family. PolC subfamily.</text>
</comment>
<feature type="domain" description="Exonuclease" evidence="13">
    <location>
        <begin position="432"/>
        <end position="599"/>
    </location>
</feature>
<dbReference type="Gene3D" id="3.20.20.140">
    <property type="entry name" value="Metal-dependent hydrolases"/>
    <property type="match status" value="2"/>
</dbReference>
<accession>A0ABQ1DZR5</accession>
<dbReference type="SMART" id="SM00481">
    <property type="entry name" value="POLIIIAc"/>
    <property type="match status" value="1"/>
</dbReference>
<evidence type="ECO:0000256" key="5">
    <source>
        <dbReference type="ARBA" id="ARBA00022705"/>
    </source>
</evidence>
<evidence type="ECO:0000313" key="16">
    <source>
        <dbReference type="Proteomes" id="UP000620147"/>
    </source>
</evidence>
<dbReference type="SUPFAM" id="SSF53098">
    <property type="entry name" value="Ribonuclease H-like"/>
    <property type="match status" value="1"/>
</dbReference>
<evidence type="ECO:0000256" key="4">
    <source>
        <dbReference type="ARBA" id="ARBA00022695"/>
    </source>
</evidence>
<dbReference type="HAMAP" id="MF_00356">
    <property type="entry name" value="DNApol_PolC"/>
    <property type="match status" value="1"/>
</dbReference>
<dbReference type="RefSeq" id="WP_243183924.1">
    <property type="nucleotide sequence ID" value="NZ_BLYJ01000014.1"/>
</dbReference>
<feature type="domain" description="Polymerase/histidinol phosphatase N-terminal" evidence="14">
    <location>
        <begin position="340"/>
        <end position="413"/>
    </location>
</feature>
<dbReference type="NCBIfam" id="TIGR00573">
    <property type="entry name" value="dnaq"/>
    <property type="match status" value="1"/>
</dbReference>
<dbReference type="Gene3D" id="1.10.150.870">
    <property type="match status" value="1"/>
</dbReference>
<comment type="subcellular location">
    <subcellularLocation>
        <location evidence="11">Cytoplasm</location>
    </subcellularLocation>
</comment>
<dbReference type="Gene3D" id="3.30.420.10">
    <property type="entry name" value="Ribonuclease H-like superfamily/Ribonuclease H"/>
    <property type="match status" value="1"/>
</dbReference>
<dbReference type="InterPro" id="IPR003141">
    <property type="entry name" value="Pol/His_phosphatase_N"/>
</dbReference>
<dbReference type="NCBIfam" id="NF001688">
    <property type="entry name" value="PRK00448.1"/>
    <property type="match status" value="1"/>
</dbReference>
<proteinExistence type="inferred from homology"/>
<dbReference type="Gene3D" id="1.10.150.700">
    <property type="entry name" value="PolC, middle finger domain"/>
    <property type="match status" value="1"/>
</dbReference>
<dbReference type="Gene3D" id="3.30.1900.20">
    <property type="match status" value="2"/>
</dbReference>
<keyword evidence="8 11" id="KW-0269">Exonuclease</keyword>
<evidence type="ECO:0000259" key="13">
    <source>
        <dbReference type="SMART" id="SM00479"/>
    </source>
</evidence>
<dbReference type="InterPro" id="IPR029460">
    <property type="entry name" value="DNAPol_HHH"/>
</dbReference>
<dbReference type="Proteomes" id="UP000620147">
    <property type="component" value="Unassembled WGS sequence"/>
</dbReference>